<evidence type="ECO:0000313" key="3">
    <source>
        <dbReference type="Proteomes" id="UP000587527"/>
    </source>
</evidence>
<sequence>MLTAIFRQVRPVTGQQRLLWWSGALLLASAVVHTVVAIVDGGPWLGAVSWRKPVVFGFSFGVLLWSAVWIMRNLSDRWFGWLPAGLLGGASLLEVSLITMQRWRGVPSHFNADTTLDDNVFSVMGMSVVVVVLAVVWLLVWALVRFRGSPAARLAAVAGLLAVLASGVIGKDMIAEGEAVVAATGHVPAGVVFGVEGSAKLAHAVAMHGLQLLIALAIGLRLGRRSSRSQTGIMLLAIGGYGALLTSVTVTAYAGRSVTDPQPPMALLGAAGVIVVAACLAVTAAAWVRRPVLAEPAAA</sequence>
<protein>
    <submittedName>
        <fullName evidence="2">Uncharacterized protein</fullName>
    </submittedName>
</protein>
<feature type="transmembrane region" description="Helical" evidence="1">
    <location>
        <begin position="201"/>
        <end position="220"/>
    </location>
</feature>
<dbReference type="RefSeq" id="WP_184843468.1">
    <property type="nucleotide sequence ID" value="NZ_JACHMN010000003.1"/>
</dbReference>
<keyword evidence="3" id="KW-1185">Reference proteome</keyword>
<keyword evidence="1" id="KW-0812">Transmembrane</keyword>
<feature type="transmembrane region" description="Helical" evidence="1">
    <location>
        <begin position="53"/>
        <end position="71"/>
    </location>
</feature>
<keyword evidence="1" id="KW-1133">Transmembrane helix</keyword>
<feature type="transmembrane region" description="Helical" evidence="1">
    <location>
        <begin position="78"/>
        <end position="100"/>
    </location>
</feature>
<organism evidence="2 3">
    <name type="scientific">Allocatelliglobosispora scoriae</name>
    <dbReference type="NCBI Taxonomy" id="643052"/>
    <lineage>
        <taxon>Bacteria</taxon>
        <taxon>Bacillati</taxon>
        <taxon>Actinomycetota</taxon>
        <taxon>Actinomycetes</taxon>
        <taxon>Micromonosporales</taxon>
        <taxon>Micromonosporaceae</taxon>
        <taxon>Allocatelliglobosispora</taxon>
    </lineage>
</organism>
<proteinExistence type="predicted"/>
<accession>A0A841C1H1</accession>
<feature type="transmembrane region" description="Helical" evidence="1">
    <location>
        <begin position="120"/>
        <end position="144"/>
    </location>
</feature>
<dbReference type="EMBL" id="JACHMN010000003">
    <property type="protein sequence ID" value="MBB5872993.1"/>
    <property type="molecule type" value="Genomic_DNA"/>
</dbReference>
<dbReference type="AlphaFoldDB" id="A0A841C1H1"/>
<feature type="transmembrane region" description="Helical" evidence="1">
    <location>
        <begin position="151"/>
        <end position="169"/>
    </location>
</feature>
<reference evidence="2 3" key="1">
    <citation type="submission" date="2020-08" db="EMBL/GenBank/DDBJ databases">
        <title>Sequencing the genomes of 1000 actinobacteria strains.</title>
        <authorList>
            <person name="Klenk H.-P."/>
        </authorList>
    </citation>
    <scope>NUCLEOTIDE SEQUENCE [LARGE SCALE GENOMIC DNA]</scope>
    <source>
        <strain evidence="2 3">DSM 45362</strain>
    </source>
</reference>
<keyword evidence="1" id="KW-0472">Membrane</keyword>
<feature type="transmembrane region" description="Helical" evidence="1">
    <location>
        <begin position="266"/>
        <end position="288"/>
    </location>
</feature>
<feature type="transmembrane region" description="Helical" evidence="1">
    <location>
        <begin position="232"/>
        <end position="254"/>
    </location>
</feature>
<evidence type="ECO:0000313" key="2">
    <source>
        <dbReference type="EMBL" id="MBB5872993.1"/>
    </source>
</evidence>
<evidence type="ECO:0000256" key="1">
    <source>
        <dbReference type="SAM" id="Phobius"/>
    </source>
</evidence>
<gene>
    <name evidence="2" type="ORF">F4553_006427</name>
</gene>
<dbReference type="Proteomes" id="UP000587527">
    <property type="component" value="Unassembled WGS sequence"/>
</dbReference>
<comment type="caution">
    <text evidence="2">The sequence shown here is derived from an EMBL/GenBank/DDBJ whole genome shotgun (WGS) entry which is preliminary data.</text>
</comment>
<name>A0A841C1H1_9ACTN</name>